<name>A0ACB9EWA9_9ASTR</name>
<dbReference type="Proteomes" id="UP001056120">
    <property type="component" value="Linkage Group LG17"/>
</dbReference>
<protein>
    <submittedName>
        <fullName evidence="1">Uncharacterized protein</fullName>
    </submittedName>
</protein>
<accession>A0ACB9EWA9</accession>
<organism evidence="1 2">
    <name type="scientific">Smallanthus sonchifolius</name>
    <dbReference type="NCBI Taxonomy" id="185202"/>
    <lineage>
        <taxon>Eukaryota</taxon>
        <taxon>Viridiplantae</taxon>
        <taxon>Streptophyta</taxon>
        <taxon>Embryophyta</taxon>
        <taxon>Tracheophyta</taxon>
        <taxon>Spermatophyta</taxon>
        <taxon>Magnoliopsida</taxon>
        <taxon>eudicotyledons</taxon>
        <taxon>Gunneridae</taxon>
        <taxon>Pentapetalae</taxon>
        <taxon>asterids</taxon>
        <taxon>campanulids</taxon>
        <taxon>Asterales</taxon>
        <taxon>Asteraceae</taxon>
        <taxon>Asteroideae</taxon>
        <taxon>Heliantheae alliance</taxon>
        <taxon>Millerieae</taxon>
        <taxon>Smallanthus</taxon>
    </lineage>
</organism>
<sequence>MVSMTRTKQGKVTRLMKKSKNQTNSSKLDDDDDDDDDVCTVVGHVVDRSASFIGSRSSREYGWSDSRDYTRSWGAKARLCLGFWLGAVVQGVDATVPRVCKLGTTVPGMGTIVPPSQKP</sequence>
<proteinExistence type="predicted"/>
<keyword evidence="2" id="KW-1185">Reference proteome</keyword>
<evidence type="ECO:0000313" key="2">
    <source>
        <dbReference type="Proteomes" id="UP001056120"/>
    </source>
</evidence>
<evidence type="ECO:0000313" key="1">
    <source>
        <dbReference type="EMBL" id="KAI3762913.1"/>
    </source>
</evidence>
<reference evidence="2" key="1">
    <citation type="journal article" date="2022" name="Mol. Ecol. Resour.">
        <title>The genomes of chicory, endive, great burdock and yacon provide insights into Asteraceae palaeo-polyploidization history and plant inulin production.</title>
        <authorList>
            <person name="Fan W."/>
            <person name="Wang S."/>
            <person name="Wang H."/>
            <person name="Wang A."/>
            <person name="Jiang F."/>
            <person name="Liu H."/>
            <person name="Zhao H."/>
            <person name="Xu D."/>
            <person name="Zhang Y."/>
        </authorList>
    </citation>
    <scope>NUCLEOTIDE SEQUENCE [LARGE SCALE GENOMIC DNA]</scope>
    <source>
        <strain evidence="2">cv. Yunnan</strain>
    </source>
</reference>
<gene>
    <name evidence="1" type="ORF">L1987_53355</name>
</gene>
<dbReference type="EMBL" id="CM042034">
    <property type="protein sequence ID" value="KAI3762913.1"/>
    <property type="molecule type" value="Genomic_DNA"/>
</dbReference>
<comment type="caution">
    <text evidence="1">The sequence shown here is derived from an EMBL/GenBank/DDBJ whole genome shotgun (WGS) entry which is preliminary data.</text>
</comment>
<reference evidence="1 2" key="2">
    <citation type="journal article" date="2022" name="Mol. Ecol. Resour.">
        <title>The genomes of chicory, endive, great burdock and yacon provide insights into Asteraceae paleo-polyploidization history and plant inulin production.</title>
        <authorList>
            <person name="Fan W."/>
            <person name="Wang S."/>
            <person name="Wang H."/>
            <person name="Wang A."/>
            <person name="Jiang F."/>
            <person name="Liu H."/>
            <person name="Zhao H."/>
            <person name="Xu D."/>
            <person name="Zhang Y."/>
        </authorList>
    </citation>
    <scope>NUCLEOTIDE SEQUENCE [LARGE SCALE GENOMIC DNA]</scope>
    <source>
        <strain evidence="2">cv. Yunnan</strain>
        <tissue evidence="1">Leaves</tissue>
    </source>
</reference>